<dbReference type="EMBL" id="DS022313">
    <property type="protein sequence ID" value="OAJ44628.1"/>
    <property type="molecule type" value="Genomic_DNA"/>
</dbReference>
<reference evidence="1 2" key="2">
    <citation type="submission" date="2016-05" db="EMBL/GenBank/DDBJ databases">
        <title>Lineage-specific infection strategies underlie the spectrum of fungal disease in amphibians.</title>
        <authorList>
            <person name="Cuomo C.A."/>
            <person name="Farrer R.A."/>
            <person name="James T."/>
            <person name="Longcore J."/>
            <person name="Birren B."/>
        </authorList>
    </citation>
    <scope>NUCLEOTIDE SEQUENCE [LARGE SCALE GENOMIC DNA]</scope>
    <source>
        <strain evidence="1 2">JEL423</strain>
    </source>
</reference>
<proteinExistence type="predicted"/>
<dbReference type="AlphaFoldDB" id="A0A177WXC7"/>
<organism evidence="1 2">
    <name type="scientific">Batrachochytrium dendrobatidis (strain JEL423)</name>
    <dbReference type="NCBI Taxonomy" id="403673"/>
    <lineage>
        <taxon>Eukaryota</taxon>
        <taxon>Fungi</taxon>
        <taxon>Fungi incertae sedis</taxon>
        <taxon>Chytridiomycota</taxon>
        <taxon>Chytridiomycota incertae sedis</taxon>
        <taxon>Chytridiomycetes</taxon>
        <taxon>Rhizophydiales</taxon>
        <taxon>Rhizophydiales incertae sedis</taxon>
        <taxon>Batrachochytrium</taxon>
    </lineage>
</organism>
<gene>
    <name evidence="1" type="ORF">BDEG_27834</name>
</gene>
<evidence type="ECO:0000313" key="1">
    <source>
        <dbReference type="EMBL" id="OAJ44628.1"/>
    </source>
</evidence>
<protein>
    <submittedName>
        <fullName evidence="1">Uncharacterized protein</fullName>
    </submittedName>
</protein>
<accession>A0A177WXC7</accession>
<name>A0A177WXC7_BATDL</name>
<reference evidence="1 2" key="1">
    <citation type="submission" date="2006-10" db="EMBL/GenBank/DDBJ databases">
        <title>The Genome Sequence of Batrachochytrium dendrobatidis JEL423.</title>
        <authorList>
            <consortium name="The Broad Institute Genome Sequencing Platform"/>
            <person name="Birren B."/>
            <person name="Lander E."/>
            <person name="Galagan J."/>
            <person name="Cuomo C."/>
            <person name="Devon K."/>
            <person name="Jaffe D."/>
            <person name="Butler J."/>
            <person name="Alvarez P."/>
            <person name="Gnerre S."/>
            <person name="Grabherr M."/>
            <person name="Kleber M."/>
            <person name="Mauceli E."/>
            <person name="Brockman W."/>
            <person name="Young S."/>
            <person name="LaButti K."/>
            <person name="Sykes S."/>
            <person name="DeCaprio D."/>
            <person name="Crawford M."/>
            <person name="Koehrsen M."/>
            <person name="Engels R."/>
            <person name="Montgomery P."/>
            <person name="Pearson M."/>
            <person name="Howarth C."/>
            <person name="Larson L."/>
            <person name="White J."/>
            <person name="O'Leary S."/>
            <person name="Kodira C."/>
            <person name="Zeng Q."/>
            <person name="Yandava C."/>
            <person name="Alvarado L."/>
            <person name="Longcore J."/>
            <person name="James T."/>
        </authorList>
    </citation>
    <scope>NUCLEOTIDE SEQUENCE [LARGE SCALE GENOMIC DNA]</scope>
    <source>
        <strain evidence="1 2">JEL423</strain>
    </source>
</reference>
<dbReference type="VEuPathDB" id="FungiDB:BDEG_27834"/>
<evidence type="ECO:0000313" key="2">
    <source>
        <dbReference type="Proteomes" id="UP000077115"/>
    </source>
</evidence>
<dbReference type="Proteomes" id="UP000077115">
    <property type="component" value="Unassembled WGS sequence"/>
</dbReference>
<sequence length="236" mass="26696">MSGTTAINSGRQTTLRRHWCNISMCIMTIKCMSESVVLTCLMSYILTNTDTSCMKLLQYMDIALLRRHWGNISMCIMTTKCMSESVVLACLMSNILTNTDTSCMKLLQYMDIALLRRHWGNISMCIMTTKCMSESVVLTCLMSNILTNTDTSCMKLLQYMYIALYYIDHTQSMAHQWHINVDVWRVNNSVHSGRTMSGTTAINSGRQTTNAQTVKLYTISKTPSKSVVNSQSKHAL</sequence>